<proteinExistence type="predicted"/>
<sequence length="145" mass="16303">MARVDCSNLDRSSSPSFPYYGDWNFGVDSNLKPKICITTSTTGLDQILPWMFYHKVLRVSTFFLFVEGKAATPTISKVLESIPLKRVKNYASKEGLKQATDYCREGVEGRRGRLGSDAAPYETPTNVSVIDLAHFHINVMFVFII</sequence>
<accession>A0A816KRT2</accession>
<organism evidence="1">
    <name type="scientific">Brassica napus</name>
    <name type="common">Rape</name>
    <dbReference type="NCBI Taxonomy" id="3708"/>
    <lineage>
        <taxon>Eukaryota</taxon>
        <taxon>Viridiplantae</taxon>
        <taxon>Streptophyta</taxon>
        <taxon>Embryophyta</taxon>
        <taxon>Tracheophyta</taxon>
        <taxon>Spermatophyta</taxon>
        <taxon>Magnoliopsida</taxon>
        <taxon>eudicotyledons</taxon>
        <taxon>Gunneridae</taxon>
        <taxon>Pentapetalae</taxon>
        <taxon>rosids</taxon>
        <taxon>malvids</taxon>
        <taxon>Brassicales</taxon>
        <taxon>Brassicaceae</taxon>
        <taxon>Brassiceae</taxon>
        <taxon>Brassica</taxon>
    </lineage>
</organism>
<dbReference type="EMBL" id="HG994369">
    <property type="protein sequence ID" value="CAF1925891.1"/>
    <property type="molecule type" value="Genomic_DNA"/>
</dbReference>
<dbReference type="AlphaFoldDB" id="A0A816KRT2"/>
<dbReference type="PANTHER" id="PTHR46701:SF10">
    <property type="entry name" value="GLYCOSYLTRANSFERASE FAMILY 92 PROTEIN"/>
    <property type="match status" value="1"/>
</dbReference>
<protein>
    <submittedName>
        <fullName evidence="1">(rape) hypothetical protein</fullName>
    </submittedName>
</protein>
<dbReference type="GO" id="GO:0009737">
    <property type="term" value="P:response to abscisic acid"/>
    <property type="evidence" value="ECO:0007669"/>
    <property type="project" value="InterPro"/>
</dbReference>
<dbReference type="GO" id="GO:0030244">
    <property type="term" value="P:cellulose biosynthetic process"/>
    <property type="evidence" value="ECO:0007669"/>
    <property type="project" value="InterPro"/>
</dbReference>
<dbReference type="PANTHER" id="PTHR46701">
    <property type="entry name" value="GLYCOSYLTRANSFERASE-LIKE KOBITO 1"/>
    <property type="match status" value="1"/>
</dbReference>
<dbReference type="InterPro" id="IPR044224">
    <property type="entry name" value="KOBITO1-like"/>
</dbReference>
<dbReference type="Proteomes" id="UP001295469">
    <property type="component" value="Chromosome C05"/>
</dbReference>
<gene>
    <name evidence="1" type="ORF">DARMORV10_C05P13690.1</name>
</gene>
<name>A0A816KRT2_BRANA</name>
<evidence type="ECO:0000313" key="1">
    <source>
        <dbReference type="EMBL" id="CAF1925891.1"/>
    </source>
</evidence>
<reference evidence="1" key="1">
    <citation type="submission" date="2021-01" db="EMBL/GenBank/DDBJ databases">
        <authorList>
            <consortium name="Genoscope - CEA"/>
            <person name="William W."/>
        </authorList>
    </citation>
    <scope>NUCLEOTIDE SEQUENCE</scope>
</reference>